<proteinExistence type="predicted"/>
<reference evidence="2 3" key="1">
    <citation type="submission" date="2020-11" db="EMBL/GenBank/DDBJ databases">
        <title>Pseudonocardia abyssalis sp. nov. and Pseudonocardia oceani sp. nov., description and phylogenomic analysis of two novel actinomycetes isolated from the deep Southern Ocean.</title>
        <authorList>
            <person name="Parra J."/>
        </authorList>
    </citation>
    <scope>NUCLEOTIDE SEQUENCE [LARGE SCALE GENOMIC DNA]</scope>
    <source>
        <strain evidence="2 3">KRD-168</strain>
    </source>
</reference>
<keyword evidence="3" id="KW-1185">Reference proteome</keyword>
<name>A0ABS6URN3_9PSEU</name>
<dbReference type="InterPro" id="IPR004675">
    <property type="entry name" value="AhpD_core"/>
</dbReference>
<accession>A0ABS6URN3</accession>
<feature type="domain" description="Carboxymuconolactone decarboxylase-like" evidence="1">
    <location>
        <begin position="12"/>
        <end position="92"/>
    </location>
</feature>
<dbReference type="EMBL" id="JADQDK010000001">
    <property type="protein sequence ID" value="MBW0134852.1"/>
    <property type="molecule type" value="Genomic_DNA"/>
</dbReference>
<protein>
    <submittedName>
        <fullName evidence="2">Carboxymuconolactone decarboxylase family protein</fullName>
    </submittedName>
</protein>
<gene>
    <name evidence="2" type="ORF">I4I81_11345</name>
</gene>
<dbReference type="NCBIfam" id="TIGR00778">
    <property type="entry name" value="ahpD_dom"/>
    <property type="match status" value="1"/>
</dbReference>
<dbReference type="Proteomes" id="UP000694287">
    <property type="component" value="Unassembled WGS sequence"/>
</dbReference>
<dbReference type="PANTHER" id="PTHR34846">
    <property type="entry name" value="4-CARBOXYMUCONOLACTONE DECARBOXYLASE FAMILY PROTEIN (AFU_ORTHOLOGUE AFUA_6G11590)"/>
    <property type="match status" value="1"/>
</dbReference>
<comment type="caution">
    <text evidence="2">The sequence shown here is derived from an EMBL/GenBank/DDBJ whole genome shotgun (WGS) entry which is preliminary data.</text>
</comment>
<evidence type="ECO:0000313" key="3">
    <source>
        <dbReference type="Proteomes" id="UP000694287"/>
    </source>
</evidence>
<dbReference type="PANTHER" id="PTHR34846:SF10">
    <property type="entry name" value="CYTOPLASMIC PROTEIN"/>
    <property type="match status" value="1"/>
</dbReference>
<sequence>MQQRLKMEKVAPEAYRKVLDLNTYAMANVDPTLLELVKLRASMINGCAFCVDMHSTDATNAGENPRRLFALSAWTESSFFTREERAALALTDAVTRIGEAGVPDAVWDEARAVFSEKEIADVVMAVIMMNAFNRIAVSTRQTPRLDA</sequence>
<evidence type="ECO:0000259" key="1">
    <source>
        <dbReference type="Pfam" id="PF02627"/>
    </source>
</evidence>
<organism evidence="2 3">
    <name type="scientific">Pseudonocardia abyssalis</name>
    <dbReference type="NCBI Taxonomy" id="2792008"/>
    <lineage>
        <taxon>Bacteria</taxon>
        <taxon>Bacillati</taxon>
        <taxon>Actinomycetota</taxon>
        <taxon>Actinomycetes</taxon>
        <taxon>Pseudonocardiales</taxon>
        <taxon>Pseudonocardiaceae</taxon>
        <taxon>Pseudonocardia</taxon>
    </lineage>
</organism>
<dbReference type="Pfam" id="PF02627">
    <property type="entry name" value="CMD"/>
    <property type="match status" value="1"/>
</dbReference>
<dbReference type="InterPro" id="IPR003779">
    <property type="entry name" value="CMD-like"/>
</dbReference>
<evidence type="ECO:0000313" key="2">
    <source>
        <dbReference type="EMBL" id="MBW0134852.1"/>
    </source>
</evidence>